<accession>A0A5C3P846</accession>
<dbReference type="EMBL" id="ML211229">
    <property type="protein sequence ID" value="TFK85855.1"/>
    <property type="molecule type" value="Genomic_DNA"/>
</dbReference>
<keyword evidence="2" id="KW-1185">Reference proteome</keyword>
<reference evidence="1 2" key="1">
    <citation type="journal article" date="2019" name="Nat. Ecol. Evol.">
        <title>Megaphylogeny resolves global patterns of mushroom evolution.</title>
        <authorList>
            <person name="Varga T."/>
            <person name="Krizsan K."/>
            <person name="Foldi C."/>
            <person name="Dima B."/>
            <person name="Sanchez-Garcia M."/>
            <person name="Sanchez-Ramirez S."/>
            <person name="Szollosi G.J."/>
            <person name="Szarkandi J.G."/>
            <person name="Papp V."/>
            <person name="Albert L."/>
            <person name="Andreopoulos W."/>
            <person name="Angelini C."/>
            <person name="Antonin V."/>
            <person name="Barry K.W."/>
            <person name="Bougher N.L."/>
            <person name="Buchanan P."/>
            <person name="Buyck B."/>
            <person name="Bense V."/>
            <person name="Catcheside P."/>
            <person name="Chovatia M."/>
            <person name="Cooper J."/>
            <person name="Damon W."/>
            <person name="Desjardin D."/>
            <person name="Finy P."/>
            <person name="Geml J."/>
            <person name="Haridas S."/>
            <person name="Hughes K."/>
            <person name="Justo A."/>
            <person name="Karasinski D."/>
            <person name="Kautmanova I."/>
            <person name="Kiss B."/>
            <person name="Kocsube S."/>
            <person name="Kotiranta H."/>
            <person name="LaButti K.M."/>
            <person name="Lechner B.E."/>
            <person name="Liimatainen K."/>
            <person name="Lipzen A."/>
            <person name="Lukacs Z."/>
            <person name="Mihaltcheva S."/>
            <person name="Morgado L.N."/>
            <person name="Niskanen T."/>
            <person name="Noordeloos M.E."/>
            <person name="Ohm R.A."/>
            <person name="Ortiz-Santana B."/>
            <person name="Ovrebo C."/>
            <person name="Racz N."/>
            <person name="Riley R."/>
            <person name="Savchenko A."/>
            <person name="Shiryaev A."/>
            <person name="Soop K."/>
            <person name="Spirin V."/>
            <person name="Szebenyi C."/>
            <person name="Tomsovsky M."/>
            <person name="Tulloss R.E."/>
            <person name="Uehling J."/>
            <person name="Grigoriev I.V."/>
            <person name="Vagvolgyi C."/>
            <person name="Papp T."/>
            <person name="Martin F.M."/>
            <person name="Miettinen O."/>
            <person name="Hibbett D.S."/>
            <person name="Nagy L.G."/>
        </authorList>
    </citation>
    <scope>NUCLEOTIDE SEQUENCE [LARGE SCALE GENOMIC DNA]</scope>
    <source>
        <strain evidence="1 2">HHB13444</strain>
    </source>
</reference>
<sequence length="139" mass="16437">MFPRRSIRDQFNPVTVDLQTLDELPRLWYGVPYDEHKLFKYALRCGQYGKKSHPDDPGPHPLSTWGNFLQTYKKTYGMGIGLREVWGCDTHWPLFAFLSNRDMAVLDTRHHGWALTRITAMGFDVDKDAKWWVDRDEKY</sequence>
<proteinExistence type="predicted"/>
<dbReference type="InParanoid" id="A0A5C3P846"/>
<evidence type="ECO:0000313" key="1">
    <source>
        <dbReference type="EMBL" id="TFK85855.1"/>
    </source>
</evidence>
<name>A0A5C3P846_9APHY</name>
<protein>
    <submittedName>
        <fullName evidence="1">Uncharacterized protein</fullName>
    </submittedName>
</protein>
<dbReference type="AlphaFoldDB" id="A0A5C3P846"/>
<dbReference type="Proteomes" id="UP000308197">
    <property type="component" value="Unassembled WGS sequence"/>
</dbReference>
<organism evidence="1 2">
    <name type="scientific">Polyporus arcularius HHB13444</name>
    <dbReference type="NCBI Taxonomy" id="1314778"/>
    <lineage>
        <taxon>Eukaryota</taxon>
        <taxon>Fungi</taxon>
        <taxon>Dikarya</taxon>
        <taxon>Basidiomycota</taxon>
        <taxon>Agaricomycotina</taxon>
        <taxon>Agaricomycetes</taxon>
        <taxon>Polyporales</taxon>
        <taxon>Polyporaceae</taxon>
        <taxon>Polyporus</taxon>
    </lineage>
</organism>
<evidence type="ECO:0000313" key="2">
    <source>
        <dbReference type="Proteomes" id="UP000308197"/>
    </source>
</evidence>
<gene>
    <name evidence="1" type="ORF">K466DRAFT_587765</name>
</gene>